<feature type="transmembrane region" description="Helical" evidence="1">
    <location>
        <begin position="20"/>
        <end position="41"/>
    </location>
</feature>
<feature type="transmembrane region" description="Helical" evidence="1">
    <location>
        <begin position="191"/>
        <end position="211"/>
    </location>
</feature>
<keyword evidence="4" id="KW-1185">Reference proteome</keyword>
<accession>K9VWD7</accession>
<dbReference type="HOGENOM" id="CLU_062525_0_0_3"/>
<dbReference type="STRING" id="1173022.Cri9333_0959"/>
<evidence type="ECO:0000313" key="3">
    <source>
        <dbReference type="EMBL" id="AFZ11874.1"/>
    </source>
</evidence>
<protein>
    <submittedName>
        <fullName evidence="3">Abortive infection protein</fullName>
    </submittedName>
</protein>
<dbReference type="PATRIC" id="fig|1173022.3.peg.1040"/>
<reference evidence="3 4" key="1">
    <citation type="submission" date="2012-06" db="EMBL/GenBank/DDBJ databases">
        <title>Finished chromosome of genome of Crinalium epipsammum PCC 9333.</title>
        <authorList>
            <consortium name="US DOE Joint Genome Institute"/>
            <person name="Gugger M."/>
            <person name="Coursin T."/>
            <person name="Rippka R."/>
            <person name="Tandeau De Marsac N."/>
            <person name="Huntemann M."/>
            <person name="Wei C.-L."/>
            <person name="Han J."/>
            <person name="Detter J.C."/>
            <person name="Han C."/>
            <person name="Tapia R."/>
            <person name="Davenport K."/>
            <person name="Daligault H."/>
            <person name="Erkkila T."/>
            <person name="Gu W."/>
            <person name="Munk A.C.C."/>
            <person name="Teshima H."/>
            <person name="Xu Y."/>
            <person name="Chain P."/>
            <person name="Chen A."/>
            <person name="Krypides N."/>
            <person name="Mavromatis K."/>
            <person name="Markowitz V."/>
            <person name="Szeto E."/>
            <person name="Ivanova N."/>
            <person name="Mikhailova N."/>
            <person name="Ovchinnikova G."/>
            <person name="Pagani I."/>
            <person name="Pati A."/>
            <person name="Goodwin L."/>
            <person name="Peters L."/>
            <person name="Pitluck S."/>
            <person name="Woyke T."/>
            <person name="Kerfeld C."/>
        </authorList>
    </citation>
    <scope>NUCLEOTIDE SEQUENCE [LARGE SCALE GENOMIC DNA]</scope>
    <source>
        <strain evidence="3 4">PCC 9333</strain>
    </source>
</reference>
<dbReference type="PANTHER" id="PTHR39430">
    <property type="entry name" value="MEMBRANE-ASSOCIATED PROTEASE-RELATED"/>
    <property type="match status" value="1"/>
</dbReference>
<keyword evidence="1" id="KW-1133">Transmembrane helix</keyword>
<dbReference type="PANTHER" id="PTHR39430:SF1">
    <property type="entry name" value="PROTEASE"/>
    <property type="match status" value="1"/>
</dbReference>
<evidence type="ECO:0000259" key="2">
    <source>
        <dbReference type="Pfam" id="PF02517"/>
    </source>
</evidence>
<feature type="transmembrane region" description="Helical" evidence="1">
    <location>
        <begin position="259"/>
        <end position="276"/>
    </location>
</feature>
<dbReference type="AlphaFoldDB" id="K9VWD7"/>
<feature type="transmembrane region" description="Helical" evidence="1">
    <location>
        <begin position="166"/>
        <end position="185"/>
    </location>
</feature>
<dbReference type="Proteomes" id="UP000010472">
    <property type="component" value="Chromosome"/>
</dbReference>
<dbReference type="OrthoDB" id="3034706at2"/>
<feature type="domain" description="CAAX prenyl protease 2/Lysostaphin resistance protein A-like" evidence="2">
    <location>
        <begin position="135"/>
        <end position="229"/>
    </location>
</feature>
<proteinExistence type="predicted"/>
<dbReference type="GO" id="GO:0004175">
    <property type="term" value="F:endopeptidase activity"/>
    <property type="evidence" value="ECO:0007669"/>
    <property type="project" value="UniProtKB-ARBA"/>
</dbReference>
<dbReference type="RefSeq" id="WP_015201996.1">
    <property type="nucleotide sequence ID" value="NC_019753.1"/>
</dbReference>
<evidence type="ECO:0000256" key="1">
    <source>
        <dbReference type="SAM" id="Phobius"/>
    </source>
</evidence>
<feature type="transmembrane region" description="Helical" evidence="1">
    <location>
        <begin position="53"/>
        <end position="73"/>
    </location>
</feature>
<dbReference type="EMBL" id="CP003620">
    <property type="protein sequence ID" value="AFZ11874.1"/>
    <property type="molecule type" value="Genomic_DNA"/>
</dbReference>
<dbReference type="InterPro" id="IPR003675">
    <property type="entry name" value="Rce1/LyrA-like_dom"/>
</dbReference>
<dbReference type="eggNOG" id="COG1266">
    <property type="taxonomic scope" value="Bacteria"/>
</dbReference>
<keyword evidence="1" id="KW-0472">Membrane</keyword>
<dbReference type="Pfam" id="PF02517">
    <property type="entry name" value="Rce1-like"/>
    <property type="match status" value="1"/>
</dbReference>
<keyword evidence="1" id="KW-0812">Transmembrane</keyword>
<name>K9VWD7_9CYAN</name>
<sequence>MKINLISVAQYPAPIRLGIFLLILAILWLPRAALIYLLVGLAGNGDSPGVRNLLTILTMALLFADFLFLLRIWGENVYRQPQLLKKYGVTAQPQNNLDLLKGLSLGVVITFSLFGLESLLGWVAWQSPTMFLPQLILEGLLSALGVGFAEELVFRGWLLDELQRDYRPNISLWIGASIFAISHFIKPISEIIRTFPQFPALLLLGLTLVWAKRGSKGRLGISIGLHAGLVWGYYMINVGQMVQYSGSVPEWITGVDKNPLAGVMGLGFLSAIALWMRKRSLKYRNPS</sequence>
<organism evidence="3 4">
    <name type="scientific">Crinalium epipsammum PCC 9333</name>
    <dbReference type="NCBI Taxonomy" id="1173022"/>
    <lineage>
        <taxon>Bacteria</taxon>
        <taxon>Bacillati</taxon>
        <taxon>Cyanobacteriota</taxon>
        <taxon>Cyanophyceae</taxon>
        <taxon>Gomontiellales</taxon>
        <taxon>Gomontiellaceae</taxon>
        <taxon>Crinalium</taxon>
    </lineage>
</organism>
<gene>
    <name evidence="3" type="ORF">Cri9333_0959</name>
</gene>
<feature type="transmembrane region" description="Helical" evidence="1">
    <location>
        <begin position="131"/>
        <end position="154"/>
    </location>
</feature>
<dbReference type="GO" id="GO:0080120">
    <property type="term" value="P:CAAX-box protein maturation"/>
    <property type="evidence" value="ECO:0007669"/>
    <property type="project" value="UniProtKB-ARBA"/>
</dbReference>
<dbReference type="KEGG" id="cep:Cri9333_0959"/>
<feature type="transmembrane region" description="Helical" evidence="1">
    <location>
        <begin position="218"/>
        <end position="236"/>
    </location>
</feature>
<evidence type="ECO:0000313" key="4">
    <source>
        <dbReference type="Proteomes" id="UP000010472"/>
    </source>
</evidence>
<feature type="transmembrane region" description="Helical" evidence="1">
    <location>
        <begin position="103"/>
        <end position="125"/>
    </location>
</feature>